<sequence>MQNNQKGLPAGRQGGFLELIVLIIVALLIMKYMGLTVSEVVDWFKDFFAGVLR</sequence>
<organism evidence="2 3">
    <name type="scientific">Candidatus Nomurabacteria bacterium GW2011_GWB1_47_6</name>
    <dbReference type="NCBI Taxonomy" id="1618749"/>
    <lineage>
        <taxon>Bacteria</taxon>
        <taxon>Candidatus Nomuraibacteriota</taxon>
    </lineage>
</organism>
<feature type="transmembrane region" description="Helical" evidence="1">
    <location>
        <begin position="16"/>
        <end position="35"/>
    </location>
</feature>
<comment type="caution">
    <text evidence="2">The sequence shown here is derived from an EMBL/GenBank/DDBJ whole genome shotgun (WGS) entry which is preliminary data.</text>
</comment>
<keyword evidence="1" id="KW-0812">Transmembrane</keyword>
<gene>
    <name evidence="2" type="ORF">UY01_C0016G0016</name>
</gene>
<accession>A0A0G1T0H8</accession>
<dbReference type="EMBL" id="LCOJ01000016">
    <property type="protein sequence ID" value="KKU75326.1"/>
    <property type="molecule type" value="Genomic_DNA"/>
</dbReference>
<evidence type="ECO:0000313" key="3">
    <source>
        <dbReference type="Proteomes" id="UP000034879"/>
    </source>
</evidence>
<evidence type="ECO:0000256" key="1">
    <source>
        <dbReference type="SAM" id="Phobius"/>
    </source>
</evidence>
<protein>
    <submittedName>
        <fullName evidence="2">Uncharacterized protein</fullName>
    </submittedName>
</protein>
<keyword evidence="1" id="KW-1133">Transmembrane helix</keyword>
<evidence type="ECO:0000313" key="2">
    <source>
        <dbReference type="EMBL" id="KKU75326.1"/>
    </source>
</evidence>
<name>A0A0G1T0H8_9BACT</name>
<dbReference type="Proteomes" id="UP000034879">
    <property type="component" value="Unassembled WGS sequence"/>
</dbReference>
<dbReference type="AlphaFoldDB" id="A0A0G1T0H8"/>
<reference evidence="2 3" key="1">
    <citation type="journal article" date="2015" name="Nature">
        <title>rRNA introns, odd ribosomes, and small enigmatic genomes across a large radiation of phyla.</title>
        <authorList>
            <person name="Brown C.T."/>
            <person name="Hug L.A."/>
            <person name="Thomas B.C."/>
            <person name="Sharon I."/>
            <person name="Castelle C.J."/>
            <person name="Singh A."/>
            <person name="Wilkins M.J."/>
            <person name="Williams K.H."/>
            <person name="Banfield J.F."/>
        </authorList>
    </citation>
    <scope>NUCLEOTIDE SEQUENCE [LARGE SCALE GENOMIC DNA]</scope>
</reference>
<proteinExistence type="predicted"/>
<keyword evidence="1" id="KW-0472">Membrane</keyword>